<feature type="transmembrane region" description="Helical" evidence="8">
    <location>
        <begin position="44"/>
        <end position="69"/>
    </location>
</feature>
<dbReference type="GO" id="GO:0008188">
    <property type="term" value="F:neuropeptide receptor activity"/>
    <property type="evidence" value="ECO:0007669"/>
    <property type="project" value="TreeGrafter"/>
</dbReference>
<dbReference type="PRINTS" id="PR00237">
    <property type="entry name" value="GPCRRHODOPSN"/>
</dbReference>
<evidence type="ECO:0000256" key="3">
    <source>
        <dbReference type="ARBA" id="ARBA00022989"/>
    </source>
</evidence>
<keyword evidence="6" id="KW-0675">Receptor</keyword>
<evidence type="ECO:0000256" key="4">
    <source>
        <dbReference type="ARBA" id="ARBA00023040"/>
    </source>
</evidence>
<dbReference type="AlphaFoldDB" id="A0A915K8X7"/>
<dbReference type="PANTHER" id="PTHR24238">
    <property type="entry name" value="G-PROTEIN COUPLED RECEPTOR"/>
    <property type="match status" value="1"/>
</dbReference>
<evidence type="ECO:0000313" key="10">
    <source>
        <dbReference type="Proteomes" id="UP000887565"/>
    </source>
</evidence>
<dbReference type="PANTHER" id="PTHR24238:SF57">
    <property type="entry name" value="G-PROTEIN COUPLED RECEPTOR 83"/>
    <property type="match status" value="1"/>
</dbReference>
<evidence type="ECO:0000256" key="6">
    <source>
        <dbReference type="ARBA" id="ARBA00023170"/>
    </source>
</evidence>
<comment type="subcellular location">
    <subcellularLocation>
        <location evidence="1">Membrane</location>
        <topology evidence="1">Multi-pass membrane protein</topology>
    </subcellularLocation>
</comment>
<dbReference type="Proteomes" id="UP000887565">
    <property type="component" value="Unplaced"/>
</dbReference>
<feature type="transmembrane region" description="Helical" evidence="8">
    <location>
        <begin position="81"/>
        <end position="102"/>
    </location>
</feature>
<evidence type="ECO:0000256" key="5">
    <source>
        <dbReference type="ARBA" id="ARBA00023136"/>
    </source>
</evidence>
<organism evidence="10 11">
    <name type="scientific">Romanomermis culicivorax</name>
    <name type="common">Nematode worm</name>
    <dbReference type="NCBI Taxonomy" id="13658"/>
    <lineage>
        <taxon>Eukaryota</taxon>
        <taxon>Metazoa</taxon>
        <taxon>Ecdysozoa</taxon>
        <taxon>Nematoda</taxon>
        <taxon>Enoplea</taxon>
        <taxon>Dorylaimia</taxon>
        <taxon>Mermithida</taxon>
        <taxon>Mermithoidea</taxon>
        <taxon>Mermithidae</taxon>
        <taxon>Romanomermis</taxon>
    </lineage>
</organism>
<dbReference type="SUPFAM" id="SSF81321">
    <property type="entry name" value="Family A G protein-coupled receptor-like"/>
    <property type="match status" value="1"/>
</dbReference>
<keyword evidence="4" id="KW-0297">G-protein coupled receptor</keyword>
<keyword evidence="7" id="KW-0807">Transducer</keyword>
<name>A0A915K8X7_ROMCU</name>
<evidence type="ECO:0000313" key="11">
    <source>
        <dbReference type="WBParaSite" id="nRc.2.0.1.t35152-RA"/>
    </source>
</evidence>
<dbReference type="OMA" id="ARCEESW"/>
<feature type="transmembrane region" description="Helical" evidence="8">
    <location>
        <begin position="122"/>
        <end position="140"/>
    </location>
</feature>
<dbReference type="InterPro" id="IPR017452">
    <property type="entry name" value="GPCR_Rhodpsn_7TM"/>
</dbReference>
<reference evidence="11" key="1">
    <citation type="submission" date="2022-11" db="UniProtKB">
        <authorList>
            <consortium name="WormBaseParasite"/>
        </authorList>
    </citation>
    <scope>IDENTIFICATION</scope>
</reference>
<evidence type="ECO:0000256" key="1">
    <source>
        <dbReference type="ARBA" id="ARBA00004141"/>
    </source>
</evidence>
<dbReference type="GO" id="GO:0005886">
    <property type="term" value="C:plasma membrane"/>
    <property type="evidence" value="ECO:0007669"/>
    <property type="project" value="TreeGrafter"/>
</dbReference>
<evidence type="ECO:0000256" key="8">
    <source>
        <dbReference type="SAM" id="Phobius"/>
    </source>
</evidence>
<dbReference type="InterPro" id="IPR000276">
    <property type="entry name" value="GPCR_Rhodpsn"/>
</dbReference>
<dbReference type="PROSITE" id="PS50262">
    <property type="entry name" value="G_PROTEIN_RECEP_F1_2"/>
    <property type="match status" value="1"/>
</dbReference>
<dbReference type="SMART" id="SM01381">
    <property type="entry name" value="7TM_GPCR_Srsx"/>
    <property type="match status" value="1"/>
</dbReference>
<evidence type="ECO:0000256" key="2">
    <source>
        <dbReference type="ARBA" id="ARBA00022692"/>
    </source>
</evidence>
<feature type="transmembrane region" description="Helical" evidence="8">
    <location>
        <begin position="210"/>
        <end position="235"/>
    </location>
</feature>
<keyword evidence="2 8" id="KW-0812">Transmembrane</keyword>
<protein>
    <submittedName>
        <fullName evidence="11">G-protein coupled receptors family 1 profile domain-containing protein</fullName>
    </submittedName>
</protein>
<proteinExistence type="predicted"/>
<keyword evidence="5 8" id="KW-0472">Membrane</keyword>
<dbReference type="Pfam" id="PF00001">
    <property type="entry name" value="7tm_1"/>
    <property type="match status" value="1"/>
</dbReference>
<dbReference type="WBParaSite" id="nRc.2.0.1.t35152-RA">
    <property type="protein sequence ID" value="nRc.2.0.1.t35152-RA"/>
    <property type="gene ID" value="nRc.2.0.1.g35152"/>
</dbReference>
<feature type="domain" description="G-protein coupled receptors family 1 profile" evidence="9">
    <location>
        <begin position="60"/>
        <end position="277"/>
    </location>
</feature>
<keyword evidence="3 8" id="KW-1133">Transmembrane helix</keyword>
<keyword evidence="10" id="KW-1185">Reference proteome</keyword>
<dbReference type="Gene3D" id="1.20.1070.10">
    <property type="entry name" value="Rhodopsin 7-helix transmembrane proteins"/>
    <property type="match status" value="1"/>
</dbReference>
<accession>A0A915K8X7</accession>
<sequence length="277" mass="30950">MVIFLHIDTDTRALIMNNNQIKDFNESSTYSASFVSQLTTNEKILAIIVYSTISVLSMIGNGVILFSILYFKRLRTPTNFLIGNLAVADLLMATICIPFSYWPFLIISYWPFGYLPCKLINFAQAAAVLGGAYTFVALSLDRFVAIIFPLKPSYKLTKRRALLWIVCIWSAALVIVSPLLAVLTLTDEQDGPQCNEKWGGQREGAGDGGYVYSIALMILQYFLPLLVFVLSYALIGLKLWYGEVPGENNVNLNRLRQDSVKKVRSGRELSVTPAHKS</sequence>
<evidence type="ECO:0000259" key="9">
    <source>
        <dbReference type="PROSITE" id="PS50262"/>
    </source>
</evidence>
<evidence type="ECO:0000256" key="7">
    <source>
        <dbReference type="ARBA" id="ARBA00023224"/>
    </source>
</evidence>
<feature type="transmembrane region" description="Helical" evidence="8">
    <location>
        <begin position="161"/>
        <end position="183"/>
    </location>
</feature>